<feature type="compositionally biased region" description="Basic and acidic residues" evidence="9">
    <location>
        <begin position="83"/>
        <end position="92"/>
    </location>
</feature>
<evidence type="ECO:0000256" key="2">
    <source>
        <dbReference type="ARBA" id="ARBA00005635"/>
    </source>
</evidence>
<reference evidence="10 11" key="1">
    <citation type="journal article" date="2011" name="Proc. Natl. Acad. Sci. U.S.A.">
        <title>Comparative genomics of xylose-fermenting fungi for enhanced biofuel production.</title>
        <authorList>
            <person name="Wohlbach D.J."/>
            <person name="Kuo A."/>
            <person name="Sato T.K."/>
            <person name="Potts K.M."/>
            <person name="Salamov A.A."/>
            <person name="LaButti K.M."/>
            <person name="Sun H."/>
            <person name="Clum A."/>
            <person name="Pangilinan J.L."/>
            <person name="Lindquist E.A."/>
            <person name="Lucas S."/>
            <person name="Lapidus A."/>
            <person name="Jin M."/>
            <person name="Gunawan C."/>
            <person name="Balan V."/>
            <person name="Dale B.E."/>
            <person name="Jeffries T.W."/>
            <person name="Zinkel R."/>
            <person name="Barry K.W."/>
            <person name="Grigoriev I.V."/>
            <person name="Gasch A.P."/>
        </authorList>
    </citation>
    <scope>NUCLEOTIDE SEQUENCE [LARGE SCALE GENOMIC DNA]</scope>
    <source>
        <strain evidence="11">ATCC 10573 / BCRC 21748 / CBS 615 / JCM 9827 / NBRC 10315 / NRRL Y-1498 / VKM Y-70</strain>
    </source>
</reference>
<gene>
    <name evidence="8" type="primary">MED17</name>
    <name evidence="10" type="ORF">CANTEDRAFT_133500</name>
</gene>
<dbReference type="KEGG" id="cten:18249712"/>
<dbReference type="PANTHER" id="PTHR13114:SF7">
    <property type="entry name" value="MEDIATOR OF RNA POLYMERASE II TRANSCRIPTION SUBUNIT 17"/>
    <property type="match status" value="1"/>
</dbReference>
<name>G3AZD6_CANTC</name>
<organism evidence="11">
    <name type="scientific">Candida tenuis (strain ATCC 10573 / BCRC 21748 / CBS 615 / JCM 9827 / NBRC 10315 / NRRL Y-1498 / VKM Y-70)</name>
    <name type="common">Yeast</name>
    <name type="synonym">Yamadazyma tenuis</name>
    <dbReference type="NCBI Taxonomy" id="590646"/>
    <lineage>
        <taxon>Eukaryota</taxon>
        <taxon>Fungi</taxon>
        <taxon>Dikarya</taxon>
        <taxon>Ascomycota</taxon>
        <taxon>Saccharomycotina</taxon>
        <taxon>Pichiomycetes</taxon>
        <taxon>Debaryomycetaceae</taxon>
        <taxon>Yamadazyma</taxon>
    </lineage>
</organism>
<evidence type="ECO:0000256" key="3">
    <source>
        <dbReference type="ARBA" id="ARBA00019610"/>
    </source>
</evidence>
<accession>G3AZD6</accession>
<comment type="function">
    <text evidence="8">Component of the Mediator complex, a coactivator involved in the regulated transcription of nearly all RNA polymerase II-dependent genes. Mediator functions as a bridge to convey information from gene-specific regulatory proteins to the basal RNA polymerase II transcription machinery. Mediator is recruited to promoters by direct interactions with regulatory proteins and serves as a scaffold for the assembly of a functional preinitiation complex with RNA polymerase II and the general transcription factors.</text>
</comment>
<evidence type="ECO:0000256" key="8">
    <source>
        <dbReference type="RuleBase" id="RU364140"/>
    </source>
</evidence>
<feature type="region of interest" description="Disordered" evidence="9">
    <location>
        <begin position="60"/>
        <end position="92"/>
    </location>
</feature>
<evidence type="ECO:0000256" key="7">
    <source>
        <dbReference type="ARBA" id="ARBA00032014"/>
    </source>
</evidence>
<evidence type="ECO:0000256" key="1">
    <source>
        <dbReference type="ARBA" id="ARBA00004123"/>
    </source>
</evidence>
<comment type="subunit">
    <text evidence="8">Component of the Mediator complex.</text>
</comment>
<dbReference type="eggNOG" id="ENOG502QS9H">
    <property type="taxonomic scope" value="Eukaryota"/>
</dbReference>
<proteinExistence type="inferred from homology"/>
<dbReference type="InterPro" id="IPR019313">
    <property type="entry name" value="Mediator_Med17"/>
</dbReference>
<keyword evidence="8" id="KW-0010">Activator</keyword>
<dbReference type="OrthoDB" id="5319830at2759"/>
<dbReference type="EMBL" id="GL996512">
    <property type="protein sequence ID" value="EGV66069.1"/>
    <property type="molecule type" value="Genomic_DNA"/>
</dbReference>
<dbReference type="Proteomes" id="UP000000707">
    <property type="component" value="Unassembled WGS sequence"/>
</dbReference>
<comment type="subcellular location">
    <subcellularLocation>
        <location evidence="1 8">Nucleus</location>
    </subcellularLocation>
</comment>
<dbReference type="Gene3D" id="6.10.250.2620">
    <property type="match status" value="1"/>
</dbReference>
<dbReference type="GO" id="GO:0006357">
    <property type="term" value="P:regulation of transcription by RNA polymerase II"/>
    <property type="evidence" value="ECO:0007669"/>
    <property type="project" value="InterPro"/>
</dbReference>
<dbReference type="GO" id="GO:0003712">
    <property type="term" value="F:transcription coregulator activity"/>
    <property type="evidence" value="ECO:0007669"/>
    <property type="project" value="InterPro"/>
</dbReference>
<dbReference type="Pfam" id="PF10156">
    <property type="entry name" value="Med17"/>
    <property type="match status" value="1"/>
</dbReference>
<comment type="similarity">
    <text evidence="2 8">Belongs to the Mediator complex subunit 17 family.</text>
</comment>
<dbReference type="STRING" id="590646.G3AZD6"/>
<evidence type="ECO:0000256" key="9">
    <source>
        <dbReference type="SAM" id="MobiDB-lite"/>
    </source>
</evidence>
<dbReference type="AlphaFoldDB" id="G3AZD6"/>
<evidence type="ECO:0000313" key="11">
    <source>
        <dbReference type="Proteomes" id="UP000000707"/>
    </source>
</evidence>
<keyword evidence="4 8" id="KW-0805">Transcription regulation</keyword>
<protein>
    <recommendedName>
        <fullName evidence="3 8">Mediator of RNA polymerase II transcription subunit 17</fullName>
    </recommendedName>
    <alternativeName>
        <fullName evidence="7 8">Mediator complex subunit 17</fullName>
    </alternativeName>
</protein>
<evidence type="ECO:0000256" key="4">
    <source>
        <dbReference type="ARBA" id="ARBA00023015"/>
    </source>
</evidence>
<keyword evidence="5 8" id="KW-0804">Transcription</keyword>
<dbReference type="HOGENOM" id="CLU_023188_1_0_1"/>
<keyword evidence="11" id="KW-1185">Reference proteome</keyword>
<dbReference type="PANTHER" id="PTHR13114">
    <property type="entry name" value="MEDIATOR OF RNA POLYMERASE II TRANSCRIPTION SUBUNIT 17"/>
    <property type="match status" value="1"/>
</dbReference>
<evidence type="ECO:0000256" key="5">
    <source>
        <dbReference type="ARBA" id="ARBA00023163"/>
    </source>
</evidence>
<evidence type="ECO:0000313" key="10">
    <source>
        <dbReference type="EMBL" id="EGV66069.1"/>
    </source>
</evidence>
<dbReference type="GO" id="GO:0070847">
    <property type="term" value="C:core mediator complex"/>
    <property type="evidence" value="ECO:0007669"/>
    <property type="project" value="TreeGrafter"/>
</dbReference>
<keyword evidence="6 8" id="KW-0539">Nucleus</keyword>
<dbReference type="GO" id="GO:0016592">
    <property type="term" value="C:mediator complex"/>
    <property type="evidence" value="ECO:0007669"/>
    <property type="project" value="InterPro"/>
</dbReference>
<dbReference type="GeneID" id="18249712"/>
<evidence type="ECO:0000256" key="6">
    <source>
        <dbReference type="ARBA" id="ARBA00023242"/>
    </source>
</evidence>
<sequence>MSNHHIIQVKVEDELFNGSKDPFLHNEDDFSVEEIIPKILLERKSFLSLTEEGLQKESEGLSFGIDAVDTEDATETSPSDGGEETKENDSSELDQIHDIKMNLSKNINLALNETSLALDLVSLLLSATKPSLAKSTISPHLAKNVPLGSFSSDRLTPEENAPKNDVNVNKIGQGWKYESLSKIKSLFSNKREELQLQGQKEKVYWNQINKVLSNNEILLKMRDPADKSKSIGVKYGYGDSGSSYHDKGIAILRRNPKTGELTFAPVLESNNKLINKTFKYVKVKILSKVDDEYTLTGQSKFEFNFKDDSAGRLITDIEKARFFIFEEDLFFQLTREARTLINYNVSIIADKIIIEVNNEIIEIETISYDETSEDDTDRLYLAANEQSSQNDLKCQLILNYLKIMLCGYFKYNLNLKQKIPTSFTKFKQNNSHPLILRPLIGHFKHEAYVDKLSTLMAEAMEKYKHKLEFEFIVSKYENIKNLTKIETPFIKSIEKPISRFNLIIKNPVNKKCLKVDVDLTTSEIFVNLILHLKIIRYEKVENLNLNEKGTNVLKLTFSDFTEVDQSVDWSIQKFLAE</sequence>